<evidence type="ECO:0000313" key="2">
    <source>
        <dbReference type="Proteomes" id="UP000095280"/>
    </source>
</evidence>
<keyword evidence="2" id="KW-1185">Reference proteome</keyword>
<reference evidence="3" key="1">
    <citation type="submission" date="2016-11" db="UniProtKB">
        <authorList>
            <consortium name="WormBaseParasite"/>
        </authorList>
    </citation>
    <scope>IDENTIFICATION</scope>
</reference>
<name>A0A1I8FNT8_9PLAT</name>
<proteinExistence type="predicted"/>
<sequence>AGLRSADRRIRRPARPPAVRAQLQQQLAAEAKAPVALEIGRRAVVYEKPAAEAALTCVQYQAGGAASLATSAHRQRRQSGSCCFRQREAEEAARAGRPGMIGVFETIRSSGPLTSSGAASDDDDEA</sequence>
<dbReference type="AlphaFoldDB" id="A0A1I8FNT8"/>
<evidence type="ECO:0000256" key="1">
    <source>
        <dbReference type="SAM" id="MobiDB-lite"/>
    </source>
</evidence>
<evidence type="ECO:0000313" key="3">
    <source>
        <dbReference type="WBParaSite" id="maker-unitig_42561-snap-gene-0.3-mRNA-1"/>
    </source>
</evidence>
<protein>
    <submittedName>
        <fullName evidence="3">R3H domain-containing protein</fullName>
    </submittedName>
</protein>
<dbReference type="WBParaSite" id="maker-unitig_42561-snap-gene-0.3-mRNA-1">
    <property type="protein sequence ID" value="maker-unitig_42561-snap-gene-0.3-mRNA-1"/>
    <property type="gene ID" value="maker-unitig_42561-snap-gene-0.3"/>
</dbReference>
<feature type="region of interest" description="Disordered" evidence="1">
    <location>
        <begin position="107"/>
        <end position="126"/>
    </location>
</feature>
<organism evidence="2 3">
    <name type="scientific">Macrostomum lignano</name>
    <dbReference type="NCBI Taxonomy" id="282301"/>
    <lineage>
        <taxon>Eukaryota</taxon>
        <taxon>Metazoa</taxon>
        <taxon>Spiralia</taxon>
        <taxon>Lophotrochozoa</taxon>
        <taxon>Platyhelminthes</taxon>
        <taxon>Rhabditophora</taxon>
        <taxon>Macrostomorpha</taxon>
        <taxon>Macrostomida</taxon>
        <taxon>Macrostomidae</taxon>
        <taxon>Macrostomum</taxon>
    </lineage>
</organism>
<dbReference type="Proteomes" id="UP000095280">
    <property type="component" value="Unplaced"/>
</dbReference>
<accession>A0A1I8FNT8</accession>